<dbReference type="InterPro" id="IPR011989">
    <property type="entry name" value="ARM-like"/>
</dbReference>
<protein>
    <recommendedName>
        <fullName evidence="3">LRRK2 ARM repeat domain-containing protein</fullName>
    </recommendedName>
</protein>
<name>A0A7S4S6I7_9DINO</name>
<dbReference type="EMBL" id="HBNR01064157">
    <property type="protein sequence ID" value="CAE4635142.1"/>
    <property type="molecule type" value="Transcribed_RNA"/>
</dbReference>
<dbReference type="AlphaFoldDB" id="A0A7S4S6I7"/>
<dbReference type="Gene3D" id="1.25.10.10">
    <property type="entry name" value="Leucine-rich Repeat Variant"/>
    <property type="match status" value="1"/>
</dbReference>
<dbReference type="InterPro" id="IPR000225">
    <property type="entry name" value="Armadillo"/>
</dbReference>
<evidence type="ECO:0000259" key="3">
    <source>
        <dbReference type="Pfam" id="PF23744"/>
    </source>
</evidence>
<evidence type="ECO:0000256" key="2">
    <source>
        <dbReference type="PROSITE-ProRule" id="PRU00259"/>
    </source>
</evidence>
<feature type="repeat" description="ARM" evidence="2">
    <location>
        <begin position="36"/>
        <end position="80"/>
    </location>
</feature>
<dbReference type="SUPFAM" id="SSF48371">
    <property type="entry name" value="ARM repeat"/>
    <property type="match status" value="1"/>
</dbReference>
<sequence length="296" mass="31778">MAAHPDSSVLQEHGCAMLGNQASQAEAQQRALVEMGAVRAVTKSMRDHPDNVKVQETACWALREFAVHSEGRHAIESAGGIELVLRAMRSHIGAAPVLEHGCMALAYLSCEARPRRSVAQAGGIAAVLRSMRGLPEDPVVQEAGCLALRNLGCSREHRRAADELHSDREILQCMRMHAGSAALQETALDALLVLSLPPEQMAETSALELALHAAELHRVEGLHAKVCLLIAYLGKAGEPARAQLADFAAADFLRRAEDAFPGSWQVRDAAGSARRVLAQFDQTVVDGLEHAFAQEA</sequence>
<gene>
    <name evidence="4" type="ORF">AMON00008_LOCUS45307</name>
</gene>
<dbReference type="PANTHER" id="PTHR22895:SF0">
    <property type="entry name" value="ARMADILLO REPEAT-CONTAINING PROTEIN 6"/>
    <property type="match status" value="1"/>
</dbReference>
<accession>A0A7S4S6I7</accession>
<reference evidence="4" key="1">
    <citation type="submission" date="2021-01" db="EMBL/GenBank/DDBJ databases">
        <authorList>
            <person name="Corre E."/>
            <person name="Pelletier E."/>
            <person name="Niang G."/>
            <person name="Scheremetjew M."/>
            <person name="Finn R."/>
            <person name="Kale V."/>
            <person name="Holt S."/>
            <person name="Cochrane G."/>
            <person name="Meng A."/>
            <person name="Brown T."/>
            <person name="Cohen L."/>
        </authorList>
    </citation>
    <scope>NUCLEOTIDE SEQUENCE</scope>
    <source>
        <strain evidence="4">CCMP3105</strain>
    </source>
</reference>
<proteinExistence type="predicted"/>
<organism evidence="4">
    <name type="scientific">Alexandrium monilatum</name>
    <dbReference type="NCBI Taxonomy" id="311494"/>
    <lineage>
        <taxon>Eukaryota</taxon>
        <taxon>Sar</taxon>
        <taxon>Alveolata</taxon>
        <taxon>Dinophyceae</taxon>
        <taxon>Gonyaulacales</taxon>
        <taxon>Pyrocystaceae</taxon>
        <taxon>Alexandrium</taxon>
    </lineage>
</organism>
<dbReference type="SMART" id="SM00185">
    <property type="entry name" value="ARM"/>
    <property type="match status" value="3"/>
</dbReference>
<dbReference type="InterPro" id="IPR056597">
    <property type="entry name" value="ARM_LRRK2"/>
</dbReference>
<feature type="domain" description="LRRK2 ARM repeat" evidence="3">
    <location>
        <begin position="26"/>
        <end position="204"/>
    </location>
</feature>
<keyword evidence="1" id="KW-0677">Repeat</keyword>
<dbReference type="PROSITE" id="PS50176">
    <property type="entry name" value="ARM_REPEAT"/>
    <property type="match status" value="1"/>
</dbReference>
<evidence type="ECO:0000256" key="1">
    <source>
        <dbReference type="ARBA" id="ARBA00022737"/>
    </source>
</evidence>
<dbReference type="Pfam" id="PF23744">
    <property type="entry name" value="ARM_LRRK2"/>
    <property type="match status" value="1"/>
</dbReference>
<dbReference type="InterPro" id="IPR016024">
    <property type="entry name" value="ARM-type_fold"/>
</dbReference>
<evidence type="ECO:0000313" key="4">
    <source>
        <dbReference type="EMBL" id="CAE4635142.1"/>
    </source>
</evidence>
<dbReference type="PANTHER" id="PTHR22895">
    <property type="entry name" value="ARMADILLO REPEAT-CONTAINING PROTEIN 6"/>
    <property type="match status" value="1"/>
</dbReference>